<evidence type="ECO:0000313" key="1">
    <source>
        <dbReference type="EMBL" id="KAF2186236.1"/>
    </source>
</evidence>
<sequence>MSGAPLPSKLVLISDLVNCKAREKVRFLGCIDEYRIPTATLILKHRYPTSAPPSIVHVNVEHVLESIKRCEVDVGSWINVIGYVEKRAEKRVFVQALVVWDAGNVDLDAYERGVDQRREVEKQGI</sequence>
<dbReference type="InterPro" id="IPR024222">
    <property type="entry name" value="Ten1_fungal"/>
</dbReference>
<reference evidence="1" key="1">
    <citation type="journal article" date="2020" name="Stud. Mycol.">
        <title>101 Dothideomycetes genomes: a test case for predicting lifestyles and emergence of pathogens.</title>
        <authorList>
            <person name="Haridas S."/>
            <person name="Albert R."/>
            <person name="Binder M."/>
            <person name="Bloem J."/>
            <person name="Labutti K."/>
            <person name="Salamov A."/>
            <person name="Andreopoulos B."/>
            <person name="Baker S."/>
            <person name="Barry K."/>
            <person name="Bills G."/>
            <person name="Bluhm B."/>
            <person name="Cannon C."/>
            <person name="Castanera R."/>
            <person name="Culley D."/>
            <person name="Daum C."/>
            <person name="Ezra D."/>
            <person name="Gonzalez J."/>
            <person name="Henrissat B."/>
            <person name="Kuo A."/>
            <person name="Liang C."/>
            <person name="Lipzen A."/>
            <person name="Lutzoni F."/>
            <person name="Magnuson J."/>
            <person name="Mondo S."/>
            <person name="Nolan M."/>
            <person name="Ohm R."/>
            <person name="Pangilinan J."/>
            <person name="Park H.-J."/>
            <person name="Ramirez L."/>
            <person name="Alfaro M."/>
            <person name="Sun H."/>
            <person name="Tritt A."/>
            <person name="Yoshinaga Y."/>
            <person name="Zwiers L.-H."/>
            <person name="Turgeon B."/>
            <person name="Goodwin S."/>
            <person name="Spatafora J."/>
            <person name="Crous P."/>
            <person name="Grigoriev I."/>
        </authorList>
    </citation>
    <scope>NUCLEOTIDE SEQUENCE</scope>
    <source>
        <strain evidence="1">CBS 207.26</strain>
    </source>
</reference>
<dbReference type="GO" id="GO:0043047">
    <property type="term" value="F:single-stranded telomeric DNA binding"/>
    <property type="evidence" value="ECO:0007669"/>
    <property type="project" value="InterPro"/>
</dbReference>
<dbReference type="OrthoDB" id="5275361at2759"/>
<name>A0A6A6E8S1_9PEZI</name>
<dbReference type="GO" id="GO:1990879">
    <property type="term" value="C:CST complex"/>
    <property type="evidence" value="ECO:0007669"/>
    <property type="project" value="InterPro"/>
</dbReference>
<evidence type="ECO:0000313" key="2">
    <source>
        <dbReference type="Proteomes" id="UP000800200"/>
    </source>
</evidence>
<dbReference type="Gene3D" id="2.40.50.140">
    <property type="entry name" value="Nucleic acid-binding proteins"/>
    <property type="match status" value="1"/>
</dbReference>
<dbReference type="GO" id="GO:0016233">
    <property type="term" value="P:telomere capping"/>
    <property type="evidence" value="ECO:0007669"/>
    <property type="project" value="InterPro"/>
</dbReference>
<proteinExistence type="predicted"/>
<protein>
    <recommendedName>
        <fullName evidence="3">CST complex subunit Ten1</fullName>
    </recommendedName>
</protein>
<dbReference type="Proteomes" id="UP000800200">
    <property type="component" value="Unassembled WGS sequence"/>
</dbReference>
<dbReference type="Pfam" id="PF12658">
    <property type="entry name" value="Ten1"/>
    <property type="match status" value="1"/>
</dbReference>
<dbReference type="InterPro" id="IPR012340">
    <property type="entry name" value="NA-bd_OB-fold"/>
</dbReference>
<dbReference type="EMBL" id="ML994630">
    <property type="protein sequence ID" value="KAF2186236.1"/>
    <property type="molecule type" value="Genomic_DNA"/>
</dbReference>
<gene>
    <name evidence="1" type="ORF">K469DRAFT_630998</name>
</gene>
<evidence type="ECO:0008006" key="3">
    <source>
        <dbReference type="Google" id="ProtNLM"/>
    </source>
</evidence>
<organism evidence="1 2">
    <name type="scientific">Zopfia rhizophila CBS 207.26</name>
    <dbReference type="NCBI Taxonomy" id="1314779"/>
    <lineage>
        <taxon>Eukaryota</taxon>
        <taxon>Fungi</taxon>
        <taxon>Dikarya</taxon>
        <taxon>Ascomycota</taxon>
        <taxon>Pezizomycotina</taxon>
        <taxon>Dothideomycetes</taxon>
        <taxon>Dothideomycetes incertae sedis</taxon>
        <taxon>Zopfiaceae</taxon>
        <taxon>Zopfia</taxon>
    </lineage>
</organism>
<accession>A0A6A6E8S1</accession>
<keyword evidence="2" id="KW-1185">Reference proteome</keyword>
<dbReference type="AlphaFoldDB" id="A0A6A6E8S1"/>